<dbReference type="Gene3D" id="3.10.580.10">
    <property type="entry name" value="CBS-domain"/>
    <property type="match status" value="1"/>
</dbReference>
<dbReference type="PROSITE" id="PS51371">
    <property type="entry name" value="CBS"/>
    <property type="match status" value="1"/>
</dbReference>
<dbReference type="Proteomes" id="UP001551482">
    <property type="component" value="Unassembled WGS sequence"/>
</dbReference>
<dbReference type="RefSeq" id="WP_358358880.1">
    <property type="nucleotide sequence ID" value="NZ_JBEZFP010000083.1"/>
</dbReference>
<dbReference type="InterPro" id="IPR046342">
    <property type="entry name" value="CBS_dom_sf"/>
</dbReference>
<gene>
    <name evidence="4" type="ORF">AB0C36_27510</name>
</gene>
<dbReference type="InterPro" id="IPR000644">
    <property type="entry name" value="CBS_dom"/>
</dbReference>
<evidence type="ECO:0000313" key="5">
    <source>
        <dbReference type="Proteomes" id="UP001551482"/>
    </source>
</evidence>
<name>A0ABV3DNC4_9ACTN</name>
<evidence type="ECO:0000313" key="4">
    <source>
        <dbReference type="EMBL" id="MEU8137252.1"/>
    </source>
</evidence>
<dbReference type="InterPro" id="IPR051257">
    <property type="entry name" value="Diverse_CBS-Domain"/>
</dbReference>
<evidence type="ECO:0000256" key="1">
    <source>
        <dbReference type="ARBA" id="ARBA00023122"/>
    </source>
</evidence>
<accession>A0ABV3DNC4</accession>
<proteinExistence type="predicted"/>
<keyword evidence="5" id="KW-1185">Reference proteome</keyword>
<dbReference type="SUPFAM" id="SSF54631">
    <property type="entry name" value="CBS-domain pair"/>
    <property type="match status" value="1"/>
</dbReference>
<feature type="domain" description="CBS" evidence="3">
    <location>
        <begin position="20"/>
        <end position="77"/>
    </location>
</feature>
<comment type="caution">
    <text evidence="4">The sequence shown here is derived from an EMBL/GenBank/DDBJ whole genome shotgun (WGS) entry which is preliminary data.</text>
</comment>
<evidence type="ECO:0000259" key="3">
    <source>
        <dbReference type="PROSITE" id="PS51371"/>
    </source>
</evidence>
<protein>
    <submittedName>
        <fullName evidence="4">CBS domain-containing protein</fullName>
    </submittedName>
</protein>
<dbReference type="Pfam" id="PF00571">
    <property type="entry name" value="CBS"/>
    <property type="match status" value="2"/>
</dbReference>
<dbReference type="CDD" id="cd02205">
    <property type="entry name" value="CBS_pair_SF"/>
    <property type="match status" value="1"/>
</dbReference>
<reference evidence="4 5" key="1">
    <citation type="submission" date="2024-06" db="EMBL/GenBank/DDBJ databases">
        <title>The Natural Products Discovery Center: Release of the First 8490 Sequenced Strains for Exploring Actinobacteria Biosynthetic Diversity.</title>
        <authorList>
            <person name="Kalkreuter E."/>
            <person name="Kautsar S.A."/>
            <person name="Yang D."/>
            <person name="Bader C.D."/>
            <person name="Teijaro C.N."/>
            <person name="Fluegel L."/>
            <person name="Davis C.M."/>
            <person name="Simpson J.R."/>
            <person name="Lauterbach L."/>
            <person name="Steele A.D."/>
            <person name="Gui C."/>
            <person name="Meng S."/>
            <person name="Li G."/>
            <person name="Viehrig K."/>
            <person name="Ye F."/>
            <person name="Su P."/>
            <person name="Kiefer A.F."/>
            <person name="Nichols A."/>
            <person name="Cepeda A.J."/>
            <person name="Yan W."/>
            <person name="Fan B."/>
            <person name="Jiang Y."/>
            <person name="Adhikari A."/>
            <person name="Zheng C.-J."/>
            <person name="Schuster L."/>
            <person name="Cowan T.M."/>
            <person name="Smanski M.J."/>
            <person name="Chevrette M.G."/>
            <person name="De Carvalho L.P.S."/>
            <person name="Shen B."/>
        </authorList>
    </citation>
    <scope>NUCLEOTIDE SEQUENCE [LARGE SCALE GENOMIC DNA]</scope>
    <source>
        <strain evidence="4 5">NPDC048946</strain>
    </source>
</reference>
<dbReference type="EMBL" id="JBEZFP010000083">
    <property type="protein sequence ID" value="MEU8137252.1"/>
    <property type="molecule type" value="Genomic_DNA"/>
</dbReference>
<dbReference type="PANTHER" id="PTHR43080:SF26">
    <property type="entry name" value="REGULATORY PROTEIN"/>
    <property type="match status" value="1"/>
</dbReference>
<evidence type="ECO:0000256" key="2">
    <source>
        <dbReference type="PROSITE-ProRule" id="PRU00703"/>
    </source>
</evidence>
<dbReference type="PANTHER" id="PTHR43080">
    <property type="entry name" value="CBS DOMAIN-CONTAINING PROTEIN CBSX3, MITOCHONDRIAL"/>
    <property type="match status" value="1"/>
</dbReference>
<organism evidence="4 5">
    <name type="scientific">Streptodolium elevatio</name>
    <dbReference type="NCBI Taxonomy" id="3157996"/>
    <lineage>
        <taxon>Bacteria</taxon>
        <taxon>Bacillati</taxon>
        <taxon>Actinomycetota</taxon>
        <taxon>Actinomycetes</taxon>
        <taxon>Kitasatosporales</taxon>
        <taxon>Streptomycetaceae</taxon>
        <taxon>Streptodolium</taxon>
    </lineage>
</organism>
<keyword evidence="1 2" id="KW-0129">CBS domain</keyword>
<sequence length="140" mass="15452">MTLHLSPPLTAQNASVADVMSICDLTISENTTVDEALAIFDRDLTLQHLLVVDQGGRCEGVVTRVSLAAFLARSWYSQRTPVRDTHHQRGPFAWPGMPLALAAKSMRVKRQTVWPVADEDGRLVGVLTFRSVQDLLLQVS</sequence>